<evidence type="ECO:0000313" key="7">
    <source>
        <dbReference type="EMBL" id="KAL3531374.1"/>
    </source>
</evidence>
<dbReference type="Gene3D" id="3.30.70.100">
    <property type="match status" value="1"/>
</dbReference>
<comment type="subcellular location">
    <subcellularLocation>
        <location evidence="1">Membrane</location>
        <topology evidence="1">Peripheral membrane protein</topology>
    </subcellularLocation>
</comment>
<name>A0ABD3AJM8_9GENT</name>
<dbReference type="CDD" id="cd00371">
    <property type="entry name" value="HMA"/>
    <property type="match status" value="1"/>
</dbReference>
<dbReference type="Pfam" id="PF00403">
    <property type="entry name" value="HMA"/>
    <property type="match status" value="1"/>
</dbReference>
<evidence type="ECO:0000256" key="1">
    <source>
        <dbReference type="ARBA" id="ARBA00004170"/>
    </source>
</evidence>
<dbReference type="SUPFAM" id="SSF55008">
    <property type="entry name" value="HMA, heavy metal-associated domain"/>
    <property type="match status" value="1"/>
</dbReference>
<proteinExistence type="inferred from homology"/>
<sequence length="210" mass="24422">MEPYADLSCILKVNVHCEACKMKIVEVLSSVIGVYSVDIDAREGMAKVSGEVDPNVLLKALARTGKHAELAWVKLKHPMLNRDREHYTSSYHNNHGSYGDYHNNYNYEPHPHGNYSRYKRGLHGGHSSWYDSNNNYYRGQYHNYYPTRRPMPAAHHQYPPDYYHQDHHHHNYGYMHGPFGSMPTTSSHRYPPHMYSSFVDDPNYSSCSIM</sequence>
<dbReference type="Proteomes" id="UP001630127">
    <property type="component" value="Unassembled WGS sequence"/>
</dbReference>
<dbReference type="AlphaFoldDB" id="A0ABD3AJM8"/>
<dbReference type="InterPro" id="IPR036163">
    <property type="entry name" value="HMA_dom_sf"/>
</dbReference>
<gene>
    <name evidence="7" type="ORF">ACH5RR_010696</name>
</gene>
<evidence type="ECO:0000259" key="6">
    <source>
        <dbReference type="PROSITE" id="PS50846"/>
    </source>
</evidence>
<keyword evidence="3" id="KW-0479">Metal-binding</keyword>
<evidence type="ECO:0000256" key="4">
    <source>
        <dbReference type="ARBA" id="ARBA00023289"/>
    </source>
</evidence>
<comment type="caution">
    <text evidence="7">The sequence shown here is derived from an EMBL/GenBank/DDBJ whole genome shotgun (WGS) entry which is preliminary data.</text>
</comment>
<evidence type="ECO:0000256" key="2">
    <source>
        <dbReference type="ARBA" id="ARBA00022481"/>
    </source>
</evidence>
<keyword evidence="8" id="KW-1185">Reference proteome</keyword>
<evidence type="ECO:0000256" key="3">
    <source>
        <dbReference type="ARBA" id="ARBA00022723"/>
    </source>
</evidence>
<dbReference type="PANTHER" id="PTHR45868">
    <property type="entry name" value="HEAVY METAL-ASSOCIATED ISOPRENYLATED PLANT PROTEIN 33-RELATED"/>
    <property type="match status" value="1"/>
</dbReference>
<accession>A0ABD3AJM8</accession>
<keyword evidence="4" id="KW-0449">Lipoprotein</keyword>
<dbReference type="PANTHER" id="PTHR45868:SF63">
    <property type="entry name" value="HMA DOMAIN-CONTAINING PROTEIN"/>
    <property type="match status" value="1"/>
</dbReference>
<keyword evidence="4" id="KW-0636">Prenylation</keyword>
<keyword evidence="2" id="KW-0488">Methylation</keyword>
<comment type="similarity">
    <text evidence="5">Belongs to the HIPP family.</text>
</comment>
<dbReference type="GO" id="GO:0009626">
    <property type="term" value="P:plant-type hypersensitive response"/>
    <property type="evidence" value="ECO:0007669"/>
    <property type="project" value="UniProtKB-KW"/>
</dbReference>
<evidence type="ECO:0000256" key="5">
    <source>
        <dbReference type="ARBA" id="ARBA00024045"/>
    </source>
</evidence>
<dbReference type="InterPro" id="IPR006121">
    <property type="entry name" value="HMA_dom"/>
</dbReference>
<evidence type="ECO:0000313" key="8">
    <source>
        <dbReference type="Proteomes" id="UP001630127"/>
    </source>
</evidence>
<dbReference type="PROSITE" id="PS50846">
    <property type="entry name" value="HMA_2"/>
    <property type="match status" value="1"/>
</dbReference>
<dbReference type="EMBL" id="JBJUIK010000004">
    <property type="protein sequence ID" value="KAL3531374.1"/>
    <property type="molecule type" value="Genomic_DNA"/>
</dbReference>
<reference evidence="7 8" key="1">
    <citation type="submission" date="2024-11" db="EMBL/GenBank/DDBJ databases">
        <title>A near-complete genome assembly of Cinchona calisaya.</title>
        <authorList>
            <person name="Lian D.C."/>
            <person name="Zhao X.W."/>
            <person name="Wei L."/>
        </authorList>
    </citation>
    <scope>NUCLEOTIDE SEQUENCE [LARGE SCALE GENOMIC DNA]</scope>
    <source>
        <tissue evidence="7">Nenye</tissue>
    </source>
</reference>
<feature type="domain" description="HMA" evidence="6">
    <location>
        <begin position="6"/>
        <end position="69"/>
    </location>
</feature>
<dbReference type="GO" id="GO:0046872">
    <property type="term" value="F:metal ion binding"/>
    <property type="evidence" value="ECO:0007669"/>
    <property type="project" value="UniProtKB-KW"/>
</dbReference>
<protein>
    <recommendedName>
        <fullName evidence="6">HMA domain-containing protein</fullName>
    </recommendedName>
</protein>
<dbReference type="GO" id="GO:0016020">
    <property type="term" value="C:membrane"/>
    <property type="evidence" value="ECO:0007669"/>
    <property type="project" value="UniProtKB-SubCell"/>
</dbReference>
<organism evidence="7 8">
    <name type="scientific">Cinchona calisaya</name>
    <dbReference type="NCBI Taxonomy" id="153742"/>
    <lineage>
        <taxon>Eukaryota</taxon>
        <taxon>Viridiplantae</taxon>
        <taxon>Streptophyta</taxon>
        <taxon>Embryophyta</taxon>
        <taxon>Tracheophyta</taxon>
        <taxon>Spermatophyta</taxon>
        <taxon>Magnoliopsida</taxon>
        <taxon>eudicotyledons</taxon>
        <taxon>Gunneridae</taxon>
        <taxon>Pentapetalae</taxon>
        <taxon>asterids</taxon>
        <taxon>lamiids</taxon>
        <taxon>Gentianales</taxon>
        <taxon>Rubiaceae</taxon>
        <taxon>Cinchonoideae</taxon>
        <taxon>Cinchoneae</taxon>
        <taxon>Cinchona</taxon>
    </lineage>
</organism>